<gene>
    <name evidence="2" type="ORF">KZH69_11200</name>
</gene>
<dbReference type="PROSITE" id="PS50943">
    <property type="entry name" value="HTH_CROC1"/>
    <property type="match status" value="1"/>
</dbReference>
<dbReference type="Pfam" id="PF01381">
    <property type="entry name" value="HTH_3"/>
    <property type="match status" value="1"/>
</dbReference>
<feature type="domain" description="HTH cro/C1-type" evidence="1">
    <location>
        <begin position="33"/>
        <end position="78"/>
    </location>
</feature>
<evidence type="ECO:0000313" key="2">
    <source>
        <dbReference type="EMBL" id="MBW4361051.1"/>
    </source>
</evidence>
<comment type="caution">
    <text evidence="2">The sequence shown here is derived from an EMBL/GenBank/DDBJ whole genome shotgun (WGS) entry which is preliminary data.</text>
</comment>
<dbReference type="CDD" id="cd00093">
    <property type="entry name" value="HTH_XRE"/>
    <property type="match status" value="1"/>
</dbReference>
<keyword evidence="3" id="KW-1185">Reference proteome</keyword>
<name>A0ABS6XXQ4_9FLAO</name>
<proteinExistence type="predicted"/>
<evidence type="ECO:0000313" key="3">
    <source>
        <dbReference type="Proteomes" id="UP000812031"/>
    </source>
</evidence>
<dbReference type="InterPro" id="IPR001387">
    <property type="entry name" value="Cro/C1-type_HTH"/>
</dbReference>
<dbReference type="SMART" id="SM00530">
    <property type="entry name" value="HTH_XRE"/>
    <property type="match status" value="1"/>
</dbReference>
<organism evidence="2 3">
    <name type="scientific">Flavobacterium taihuense</name>
    <dbReference type="NCBI Taxonomy" id="2857508"/>
    <lineage>
        <taxon>Bacteria</taxon>
        <taxon>Pseudomonadati</taxon>
        <taxon>Bacteroidota</taxon>
        <taxon>Flavobacteriia</taxon>
        <taxon>Flavobacteriales</taxon>
        <taxon>Flavobacteriaceae</taxon>
        <taxon>Flavobacterium</taxon>
    </lineage>
</organism>
<evidence type="ECO:0000259" key="1">
    <source>
        <dbReference type="PROSITE" id="PS50943"/>
    </source>
</evidence>
<protein>
    <submittedName>
        <fullName evidence="2">Helix-turn-helix transcriptional regulator</fullName>
    </submittedName>
</protein>
<reference evidence="2 3" key="1">
    <citation type="submission" date="2021-07" db="EMBL/GenBank/DDBJ databases">
        <title>Flavobacterium sp. nov. isolated from sediment on the Taihu Lake.</title>
        <authorList>
            <person name="Qu J.-H."/>
        </authorList>
    </citation>
    <scope>NUCLEOTIDE SEQUENCE [LARGE SCALE GENOMIC DNA]</scope>
    <source>
        <strain evidence="2 3">NAS39</strain>
    </source>
</reference>
<dbReference type="EMBL" id="JAHWYN010000008">
    <property type="protein sequence ID" value="MBW4361051.1"/>
    <property type="molecule type" value="Genomic_DNA"/>
</dbReference>
<accession>A0ABS6XXQ4</accession>
<sequence length="84" mass="9395">MINDNFIAEKEALGIRIQVLRQRIINPDTGKPISQEELGYISNVAKKTIGELERGVTNPKLETLLMISKGLNVSIKDLFTIDDI</sequence>
<dbReference type="Proteomes" id="UP000812031">
    <property type="component" value="Unassembled WGS sequence"/>
</dbReference>